<dbReference type="PANTHER" id="PTHR30441">
    <property type="entry name" value="DUF748 DOMAIN-CONTAINING PROTEIN"/>
    <property type="match status" value="1"/>
</dbReference>
<accession>A0A842HRI4</accession>
<comment type="caution">
    <text evidence="4">The sequence shown here is derived from an EMBL/GenBank/DDBJ whole genome shotgun (WGS) entry which is preliminary data.</text>
</comment>
<dbReference type="InterPro" id="IPR052894">
    <property type="entry name" value="AsmA-related"/>
</dbReference>
<dbReference type="GO" id="GO:0005886">
    <property type="term" value="C:plasma membrane"/>
    <property type="evidence" value="ECO:0007669"/>
    <property type="project" value="TreeGrafter"/>
</dbReference>
<organism evidence="4 5">
    <name type="scientific">Pusillimonas minor</name>
    <dbReference type="NCBI Taxonomy" id="2697024"/>
    <lineage>
        <taxon>Bacteria</taxon>
        <taxon>Pseudomonadati</taxon>
        <taxon>Pseudomonadota</taxon>
        <taxon>Betaproteobacteria</taxon>
        <taxon>Burkholderiales</taxon>
        <taxon>Alcaligenaceae</taxon>
        <taxon>Pusillimonas</taxon>
    </lineage>
</organism>
<feature type="region of interest" description="Disordered" evidence="1">
    <location>
        <begin position="833"/>
        <end position="867"/>
    </location>
</feature>
<dbReference type="RefSeq" id="WP_185780572.1">
    <property type="nucleotide sequence ID" value="NZ_JACJUU010000014.1"/>
</dbReference>
<dbReference type="InterPro" id="IPR007844">
    <property type="entry name" value="AsmA"/>
</dbReference>
<sequence length="867" mass="91135">MKVWFKRIVVGAVAVFILALLGLAIFLLTFDPNAYKSKVQELVAERYQRTLVINGDISLSLFPRIGLSVQDVSVSDRNSTTVFASVQQARVAVAIWPLLSNNLVVDHISVEGFRAWVTRSPQGVFNFQDLIDGVDNAGSALAVPAVATVGVMAPAGAEERKVALDPRLTPESAQLQIDIAGLDLKDGEVHFNDAQKGYMGRLLGVQLSTGRVTFDQPFDVTLRGKLVGDNPVADANIQGQALLRLDPLKKQYSAQKLNVQVTGLLATLQAQSMTLQGNVAYSAVNKHFDATGLSVALQGKVQGLTPEQPAIDGLQVSLTAPQLRVDPSRSLLQVQRLAVRASGKMPAESFEVAFDAPDLSVSPEAATGETVAGTLKVSGESVAGLAFEMSGLGGNSQDLNLKELKVDGTVKKADRLIRVNLSSPVRWRAAEQLLGLTAIKGDVKINAEALGAAGFEFPLIGSLQANLQKQEINSDLNAVLNGNPLSFSTRVAGFDAPSVRLNLQADELDFDKLFPVVQAAPKAAPDAAEPTLEDKAATEPASSPTGNAATPAAPAKLDLTVLDTIDLVANAKVGKLVGRGIEADNVVFDAKAQKGRLDISQVSANLYGGTASGKFSVTSKNVFGAQLNLAGVSVGPLVAAATGQDRLTGKGTLKLNLTTRGDTVDALPAGLGGSVQLALRDGVVKGFNVQQTLVQISEALSRIGSGQIPDLGAQYDLSRETQFTSLDANLNFEKGVGTLRKLAVEAPLLRVSQGSPATINLVNKTLDVVSNVRVVNTTRGQGGPDLSQLQGVTVPVRVHGPFADMKYAVEWKEIGGRVAKQLLERGLMNLLDKQAPAPSGGAQASPAPRPADPVKDLGNTLKGLLGR</sequence>
<feature type="region of interest" description="Disordered" evidence="1">
    <location>
        <begin position="524"/>
        <end position="551"/>
    </location>
</feature>
<keyword evidence="5" id="KW-1185">Reference proteome</keyword>
<name>A0A842HRI4_9BURK</name>
<dbReference type="EMBL" id="JACJUU010000014">
    <property type="protein sequence ID" value="MBC2770917.1"/>
    <property type="molecule type" value="Genomic_DNA"/>
</dbReference>
<evidence type="ECO:0000256" key="1">
    <source>
        <dbReference type="SAM" id="MobiDB-lite"/>
    </source>
</evidence>
<evidence type="ECO:0000256" key="2">
    <source>
        <dbReference type="SAM" id="Phobius"/>
    </source>
</evidence>
<dbReference type="AlphaFoldDB" id="A0A842HRI4"/>
<feature type="transmembrane region" description="Helical" evidence="2">
    <location>
        <begin position="7"/>
        <end position="30"/>
    </location>
</feature>
<gene>
    <name evidence="4" type="ORF">GTU67_13465</name>
</gene>
<reference evidence="4 5" key="1">
    <citation type="submission" date="2020-08" db="EMBL/GenBank/DDBJ databases">
        <title>Paraeoetvoesia sp. YC-7-48 draft genome sequence.</title>
        <authorList>
            <person name="Yao L."/>
        </authorList>
    </citation>
    <scope>NUCLEOTIDE SEQUENCE [LARGE SCALE GENOMIC DNA]</scope>
    <source>
        <strain evidence="5">YC-7-48</strain>
    </source>
</reference>
<protein>
    <submittedName>
        <fullName evidence="4">AsmA family protein</fullName>
    </submittedName>
</protein>
<evidence type="ECO:0000313" key="4">
    <source>
        <dbReference type="EMBL" id="MBC2770917.1"/>
    </source>
</evidence>
<keyword evidence="2" id="KW-1133">Transmembrane helix</keyword>
<keyword evidence="2" id="KW-0812">Transmembrane</keyword>
<evidence type="ECO:0000313" key="5">
    <source>
        <dbReference type="Proteomes" id="UP000545386"/>
    </source>
</evidence>
<dbReference type="Pfam" id="PF05170">
    <property type="entry name" value="AsmA"/>
    <property type="match status" value="1"/>
</dbReference>
<feature type="domain" description="AsmA" evidence="3">
    <location>
        <begin position="10"/>
        <end position="741"/>
    </location>
</feature>
<feature type="compositionally biased region" description="Low complexity" evidence="1">
    <location>
        <begin position="540"/>
        <end position="551"/>
    </location>
</feature>
<proteinExistence type="predicted"/>
<dbReference type="Proteomes" id="UP000545386">
    <property type="component" value="Unassembled WGS sequence"/>
</dbReference>
<dbReference type="GO" id="GO:0090313">
    <property type="term" value="P:regulation of protein targeting to membrane"/>
    <property type="evidence" value="ECO:0007669"/>
    <property type="project" value="TreeGrafter"/>
</dbReference>
<dbReference type="PANTHER" id="PTHR30441:SF4">
    <property type="entry name" value="PROTEIN ASMA"/>
    <property type="match status" value="1"/>
</dbReference>
<feature type="compositionally biased region" description="Low complexity" evidence="1">
    <location>
        <begin position="834"/>
        <end position="846"/>
    </location>
</feature>
<keyword evidence="2" id="KW-0472">Membrane</keyword>
<evidence type="ECO:0000259" key="3">
    <source>
        <dbReference type="Pfam" id="PF05170"/>
    </source>
</evidence>